<dbReference type="InterPro" id="IPR043128">
    <property type="entry name" value="Rev_trsase/Diguanyl_cyclase"/>
</dbReference>
<dbReference type="SMART" id="SM00091">
    <property type="entry name" value="PAS"/>
    <property type="match status" value="1"/>
</dbReference>
<dbReference type="InterPro" id="IPR035919">
    <property type="entry name" value="EAL_sf"/>
</dbReference>
<dbReference type="InterPro" id="IPR000160">
    <property type="entry name" value="GGDEF_dom"/>
</dbReference>
<dbReference type="InterPro" id="IPR013656">
    <property type="entry name" value="PAS_4"/>
</dbReference>
<dbReference type="Gene3D" id="3.30.70.270">
    <property type="match status" value="1"/>
</dbReference>
<dbReference type="AlphaFoldDB" id="A0A502E1H1"/>
<comment type="caution">
    <text evidence="4">The sequence shown here is derived from an EMBL/GenBank/DDBJ whole genome shotgun (WGS) entry which is preliminary data.</text>
</comment>
<dbReference type="PROSITE" id="PS50887">
    <property type="entry name" value="GGDEF"/>
    <property type="match status" value="1"/>
</dbReference>
<dbReference type="SUPFAM" id="SSF55073">
    <property type="entry name" value="Nucleotide cyclase"/>
    <property type="match status" value="1"/>
</dbReference>
<name>A0A502E1H1_9BURK</name>
<dbReference type="OrthoDB" id="9813903at2"/>
<dbReference type="GO" id="GO:0071111">
    <property type="term" value="F:cyclic-guanylate-specific phosphodiesterase activity"/>
    <property type="evidence" value="ECO:0007669"/>
    <property type="project" value="InterPro"/>
</dbReference>
<dbReference type="PANTHER" id="PTHR33121:SF79">
    <property type="entry name" value="CYCLIC DI-GMP PHOSPHODIESTERASE PDED-RELATED"/>
    <property type="match status" value="1"/>
</dbReference>
<dbReference type="Gene3D" id="3.30.450.20">
    <property type="entry name" value="PAS domain"/>
    <property type="match status" value="1"/>
</dbReference>
<dbReference type="SUPFAM" id="SSF141868">
    <property type="entry name" value="EAL domain-like"/>
    <property type="match status" value="1"/>
</dbReference>
<organism evidence="4 5">
    <name type="scientific">Variovorax guangxiensis</name>
    <dbReference type="NCBI Taxonomy" id="1775474"/>
    <lineage>
        <taxon>Bacteria</taxon>
        <taxon>Pseudomonadati</taxon>
        <taxon>Pseudomonadota</taxon>
        <taxon>Betaproteobacteria</taxon>
        <taxon>Burkholderiales</taxon>
        <taxon>Comamonadaceae</taxon>
        <taxon>Variovorax</taxon>
    </lineage>
</organism>
<dbReference type="PANTHER" id="PTHR33121">
    <property type="entry name" value="CYCLIC DI-GMP PHOSPHODIESTERASE PDEF"/>
    <property type="match status" value="1"/>
</dbReference>
<evidence type="ECO:0000259" key="3">
    <source>
        <dbReference type="PROSITE" id="PS50887"/>
    </source>
</evidence>
<reference evidence="4 5" key="1">
    <citation type="journal article" date="2019" name="Environ. Microbiol.">
        <title>Species interactions and distinct microbial communities in high Arctic permafrost affected cryosols are associated with the CH4 and CO2 gas fluxes.</title>
        <authorList>
            <person name="Altshuler I."/>
            <person name="Hamel J."/>
            <person name="Turney S."/>
            <person name="Magnuson E."/>
            <person name="Levesque R."/>
            <person name="Greer C."/>
            <person name="Whyte L.G."/>
        </authorList>
    </citation>
    <scope>NUCLEOTIDE SEQUENCE [LARGE SCALE GENOMIC DNA]</scope>
    <source>
        <strain evidence="4 5">S06.C</strain>
    </source>
</reference>
<dbReference type="InterPro" id="IPR050706">
    <property type="entry name" value="Cyclic-di-GMP_PDE-like"/>
</dbReference>
<dbReference type="Pfam" id="PF00990">
    <property type="entry name" value="GGDEF"/>
    <property type="match status" value="1"/>
</dbReference>
<dbReference type="SMART" id="SM00267">
    <property type="entry name" value="GGDEF"/>
    <property type="match status" value="1"/>
</dbReference>
<dbReference type="EMBL" id="RCZI01000001">
    <property type="protein sequence ID" value="TPG30361.1"/>
    <property type="molecule type" value="Genomic_DNA"/>
</dbReference>
<dbReference type="InterPro" id="IPR029787">
    <property type="entry name" value="Nucleotide_cyclase"/>
</dbReference>
<evidence type="ECO:0000259" key="2">
    <source>
        <dbReference type="PROSITE" id="PS50883"/>
    </source>
</evidence>
<dbReference type="Gene3D" id="3.20.20.450">
    <property type="entry name" value="EAL domain"/>
    <property type="match status" value="1"/>
</dbReference>
<dbReference type="InterPro" id="IPR035965">
    <property type="entry name" value="PAS-like_dom_sf"/>
</dbReference>
<evidence type="ECO:0000259" key="1">
    <source>
        <dbReference type="PROSITE" id="PS50112"/>
    </source>
</evidence>
<sequence length="556" mass="60266">MSFVATISNLDLVDSLPQAVFVCNAAGAYLHINPAYAQLSGYTRDELVGHHTIARVHDGVELPAAGAPRCFPSWICRHRDGRVSRVLLSLGAWPQADGAAPLYVGTAMPERSQSDATGPGGWNDGFHDAWTQLPNAAWLRERTALKLQSARQRLRPCALLVIEVDQMARVRDSQGDEMLGQLLQLCGHRIRGTLGPEAVLATLGGGLLACVLDGDQREIDARIESLLRNLSLPLQGADRSLRLTASIGATIAAPEVRIDATELLHRARVALGAAKAGGGAQARWFRNAMQSQAEDRLQLEGLLREALERNQFSLVFQPQLHLATGRIQHMEALLRWQCPALGPVSPAAFVPVAEDIGLIVPIGEWVMREACREVGRLRRLLALKGGRPPRVAVNVSAHQLLSPGLVEMVQSALADAGLGPEHLEIEITESIFLQDADRALATLESLRQLGIELAIDDFGTGYSSFSYLTQFPFDRLKIDRSLVMNVDQPGKGYAIVAAIVSLAHALGMKVTAEGMETPAQAEQLEALQCDDIQGYGFHRPLQPKVLERLLLGAPPL</sequence>
<dbReference type="Proteomes" id="UP000319212">
    <property type="component" value="Unassembled WGS sequence"/>
</dbReference>
<dbReference type="NCBIfam" id="TIGR00229">
    <property type="entry name" value="sensory_box"/>
    <property type="match status" value="1"/>
</dbReference>
<feature type="domain" description="GGDEF" evidence="3">
    <location>
        <begin position="155"/>
        <end position="287"/>
    </location>
</feature>
<dbReference type="Pfam" id="PF00563">
    <property type="entry name" value="EAL"/>
    <property type="match status" value="1"/>
</dbReference>
<dbReference type="SMART" id="SM00052">
    <property type="entry name" value="EAL"/>
    <property type="match status" value="1"/>
</dbReference>
<dbReference type="PROSITE" id="PS50883">
    <property type="entry name" value="EAL"/>
    <property type="match status" value="1"/>
</dbReference>
<proteinExistence type="predicted"/>
<gene>
    <name evidence="4" type="ORF">EAH82_02390</name>
</gene>
<dbReference type="InterPro" id="IPR000014">
    <property type="entry name" value="PAS"/>
</dbReference>
<evidence type="ECO:0000313" key="5">
    <source>
        <dbReference type="Proteomes" id="UP000319212"/>
    </source>
</evidence>
<evidence type="ECO:0000313" key="4">
    <source>
        <dbReference type="EMBL" id="TPG30361.1"/>
    </source>
</evidence>
<dbReference type="CDD" id="cd01948">
    <property type="entry name" value="EAL"/>
    <property type="match status" value="1"/>
</dbReference>
<dbReference type="CDD" id="cd01949">
    <property type="entry name" value="GGDEF"/>
    <property type="match status" value="1"/>
</dbReference>
<feature type="domain" description="EAL" evidence="2">
    <location>
        <begin position="296"/>
        <end position="554"/>
    </location>
</feature>
<dbReference type="InterPro" id="IPR001633">
    <property type="entry name" value="EAL_dom"/>
</dbReference>
<dbReference type="SUPFAM" id="SSF55785">
    <property type="entry name" value="PYP-like sensor domain (PAS domain)"/>
    <property type="match status" value="1"/>
</dbReference>
<feature type="domain" description="PAS" evidence="1">
    <location>
        <begin position="12"/>
        <end position="53"/>
    </location>
</feature>
<dbReference type="Pfam" id="PF08448">
    <property type="entry name" value="PAS_4"/>
    <property type="match status" value="1"/>
</dbReference>
<accession>A0A502E1H1</accession>
<dbReference type="RefSeq" id="WP_140838254.1">
    <property type="nucleotide sequence ID" value="NZ_RCZI01000001.1"/>
</dbReference>
<protein>
    <submittedName>
        <fullName evidence="4">Phosphodiesterase</fullName>
    </submittedName>
</protein>
<dbReference type="CDD" id="cd00130">
    <property type="entry name" value="PAS"/>
    <property type="match status" value="1"/>
</dbReference>
<dbReference type="PROSITE" id="PS50112">
    <property type="entry name" value="PAS"/>
    <property type="match status" value="1"/>
</dbReference>